<organism evidence="3 4">
    <name type="scientific">Naasia aerilata</name>
    <dbReference type="NCBI Taxonomy" id="1162966"/>
    <lineage>
        <taxon>Bacteria</taxon>
        <taxon>Bacillati</taxon>
        <taxon>Actinomycetota</taxon>
        <taxon>Actinomycetes</taxon>
        <taxon>Micrococcales</taxon>
        <taxon>Microbacteriaceae</taxon>
        <taxon>Naasia</taxon>
    </lineage>
</organism>
<keyword evidence="4" id="KW-1185">Reference proteome</keyword>
<evidence type="ECO:0008006" key="5">
    <source>
        <dbReference type="Google" id="ProtNLM"/>
    </source>
</evidence>
<dbReference type="PROSITE" id="PS51257">
    <property type="entry name" value="PROKAR_LIPOPROTEIN"/>
    <property type="match status" value="1"/>
</dbReference>
<dbReference type="Proteomes" id="UP001321498">
    <property type="component" value="Chromosome"/>
</dbReference>
<accession>A0ABM8GGT5</accession>
<protein>
    <recommendedName>
        <fullName evidence="5">Lipoprotein LpqN</fullName>
    </recommendedName>
</protein>
<dbReference type="EMBL" id="AP027731">
    <property type="protein sequence ID" value="BDZ47581.1"/>
    <property type="molecule type" value="Genomic_DNA"/>
</dbReference>
<name>A0ABM8GGT5_9MICO</name>
<proteinExistence type="predicted"/>
<gene>
    <name evidence="3" type="ORF">GCM10025866_34900</name>
</gene>
<reference evidence="4" key="1">
    <citation type="journal article" date="2019" name="Int. J. Syst. Evol. Microbiol.">
        <title>The Global Catalogue of Microorganisms (GCM) 10K type strain sequencing project: providing services to taxonomists for standard genome sequencing and annotation.</title>
        <authorList>
            <consortium name="The Broad Institute Genomics Platform"/>
            <consortium name="The Broad Institute Genome Sequencing Center for Infectious Disease"/>
            <person name="Wu L."/>
            <person name="Ma J."/>
        </authorList>
    </citation>
    <scope>NUCLEOTIDE SEQUENCE [LARGE SCALE GENOMIC DNA]</scope>
    <source>
        <strain evidence="4">NBRC 108725</strain>
    </source>
</reference>
<dbReference type="RefSeq" id="WP_286277461.1">
    <property type="nucleotide sequence ID" value="NZ_AP027731.1"/>
</dbReference>
<feature type="signal peptide" evidence="2">
    <location>
        <begin position="1"/>
        <end position="28"/>
    </location>
</feature>
<feature type="region of interest" description="Disordered" evidence="1">
    <location>
        <begin position="30"/>
        <end position="52"/>
    </location>
</feature>
<evidence type="ECO:0000313" key="4">
    <source>
        <dbReference type="Proteomes" id="UP001321498"/>
    </source>
</evidence>
<evidence type="ECO:0000313" key="3">
    <source>
        <dbReference type="EMBL" id="BDZ47581.1"/>
    </source>
</evidence>
<evidence type="ECO:0000256" key="2">
    <source>
        <dbReference type="SAM" id="SignalP"/>
    </source>
</evidence>
<keyword evidence="2" id="KW-0732">Signal</keyword>
<sequence>MTMRAGPGAAAAVLAVSCLLTGCTAAAAGPSASPAGSASPAASASPSPDSATASTDYASTAFLVPFTVEVPPTLALDQEEERFVTWQSSTDPEERVRFLAPIVYYPPGSDSSAPPPADYDAYLDDLVAEGAQFDDTETVTVAGDAVRVGTLVGTTDLDGALGCWAADAAPDDDPCYGPQADLALRIAVVEHGGTPLLLWARTLADQPDEEFFRTFEAMLATLQFKD</sequence>
<evidence type="ECO:0000256" key="1">
    <source>
        <dbReference type="SAM" id="MobiDB-lite"/>
    </source>
</evidence>
<feature type="chain" id="PRO_5047240559" description="Lipoprotein LpqN" evidence="2">
    <location>
        <begin position="29"/>
        <end position="226"/>
    </location>
</feature>